<dbReference type="EMBL" id="NISK01000004">
    <property type="protein sequence ID" value="OWQ94660.1"/>
    <property type="molecule type" value="Genomic_DNA"/>
</dbReference>
<proteinExistence type="predicted"/>
<reference evidence="1 2" key="1">
    <citation type="journal article" date="2010" name="Int. J. Syst. Evol. Microbiol.">
        <title>Sphingopyxis bauzanensis sp. nov., a psychrophilic bacterium isolated from soil.</title>
        <authorList>
            <person name="Zhang D.C."/>
            <person name="Liu H.C."/>
            <person name="Xin Y.H."/>
            <person name="Zhou Y.G."/>
            <person name="Schinner F."/>
            <person name="Margesin R."/>
        </authorList>
    </citation>
    <scope>NUCLEOTIDE SEQUENCE [LARGE SCALE GENOMIC DNA]</scope>
    <source>
        <strain evidence="1 2">DSM 22271</strain>
    </source>
</reference>
<organism evidence="1 2">
    <name type="scientific">Sphingopyxis bauzanensis</name>
    <dbReference type="NCBI Taxonomy" id="651663"/>
    <lineage>
        <taxon>Bacteria</taxon>
        <taxon>Pseudomonadati</taxon>
        <taxon>Pseudomonadota</taxon>
        <taxon>Alphaproteobacteria</taxon>
        <taxon>Sphingomonadales</taxon>
        <taxon>Sphingomonadaceae</taxon>
        <taxon>Sphingopyxis</taxon>
    </lineage>
</organism>
<keyword evidence="2" id="KW-1185">Reference proteome</keyword>
<sequence length="60" mass="6820">MRTRQSVCARKARYASAAVALDAAKVAGLALRPYRCDRCWQFHLTSRTKGKWMPITSLYS</sequence>
<name>A0A246JP97_9SPHN</name>
<accession>A0A246JP97</accession>
<protein>
    <submittedName>
        <fullName evidence="1">Uncharacterized protein</fullName>
    </submittedName>
</protein>
<evidence type="ECO:0000313" key="2">
    <source>
        <dbReference type="Proteomes" id="UP000197361"/>
    </source>
</evidence>
<comment type="caution">
    <text evidence="1">The sequence shown here is derived from an EMBL/GenBank/DDBJ whole genome shotgun (WGS) entry which is preliminary data.</text>
</comment>
<dbReference type="Proteomes" id="UP000197361">
    <property type="component" value="Unassembled WGS sequence"/>
</dbReference>
<dbReference type="AlphaFoldDB" id="A0A246JP97"/>
<gene>
    <name evidence="1" type="ORF">CDQ92_16440</name>
</gene>
<dbReference type="RefSeq" id="WP_088442669.1">
    <property type="nucleotide sequence ID" value="NZ_BMMC01000008.1"/>
</dbReference>
<evidence type="ECO:0000313" key="1">
    <source>
        <dbReference type="EMBL" id="OWQ94660.1"/>
    </source>
</evidence>